<feature type="domain" description="Myb-like" evidence="8">
    <location>
        <begin position="63"/>
        <end position="113"/>
    </location>
</feature>
<evidence type="ECO:0000313" key="11">
    <source>
        <dbReference type="Proteomes" id="UP001202328"/>
    </source>
</evidence>
<accession>A0AAD4XX80</accession>
<evidence type="ECO:0000259" key="9">
    <source>
        <dbReference type="PROSITE" id="PS51294"/>
    </source>
</evidence>
<organism evidence="10 11">
    <name type="scientific">Papaver atlanticum</name>
    <dbReference type="NCBI Taxonomy" id="357466"/>
    <lineage>
        <taxon>Eukaryota</taxon>
        <taxon>Viridiplantae</taxon>
        <taxon>Streptophyta</taxon>
        <taxon>Embryophyta</taxon>
        <taxon>Tracheophyta</taxon>
        <taxon>Spermatophyta</taxon>
        <taxon>Magnoliopsida</taxon>
        <taxon>Ranunculales</taxon>
        <taxon>Papaveraceae</taxon>
        <taxon>Papaveroideae</taxon>
        <taxon>Papaver</taxon>
    </lineage>
</organism>
<evidence type="ECO:0000313" key="10">
    <source>
        <dbReference type="EMBL" id="KAI3957348.1"/>
    </source>
</evidence>
<feature type="domain" description="Myb-like" evidence="8">
    <location>
        <begin position="10"/>
        <end position="62"/>
    </location>
</feature>
<dbReference type="FunFam" id="1.10.10.60:FF:000517">
    <property type="entry name" value="MYB-related transcription factor"/>
    <property type="match status" value="1"/>
</dbReference>
<dbReference type="SMART" id="SM00717">
    <property type="entry name" value="SANT"/>
    <property type="match status" value="2"/>
</dbReference>
<evidence type="ECO:0000256" key="2">
    <source>
        <dbReference type="ARBA" id="ARBA00022737"/>
    </source>
</evidence>
<dbReference type="PROSITE" id="PS51294">
    <property type="entry name" value="HTH_MYB"/>
    <property type="match status" value="2"/>
</dbReference>
<sequence length="243" mass="28354">MVYRNASMQDDTIRKGPWVEEEDERLAMFVTIMGERRWDSIAKASGLKRSGKSCRLRWMNYLRPDLKHGQMTIEEEHMILQLHERWGNKWSRIARRLPGRTDNEIKNYWRTHLRKRAQEQEQEKVQREIEIAMSSKPEKTMLRQDSDLSSQSTTSYESSNGSGGDKNMTMSEDVFIFSDYPFTMSPYETRLSDWISGSSSNNQTDTLKDQHGSSVEDSWFRYPAAAGEADGIWGNCSATLWNW</sequence>
<dbReference type="InterPro" id="IPR044676">
    <property type="entry name" value="EOBI/EOBII-like_plant"/>
</dbReference>
<dbReference type="InterPro" id="IPR017930">
    <property type="entry name" value="Myb_dom"/>
</dbReference>
<dbReference type="SUPFAM" id="SSF46689">
    <property type="entry name" value="Homeodomain-like"/>
    <property type="match status" value="1"/>
</dbReference>
<proteinExistence type="predicted"/>
<dbReference type="AlphaFoldDB" id="A0AAD4XX80"/>
<feature type="domain" description="HTH myb-type" evidence="9">
    <location>
        <begin position="10"/>
        <end position="62"/>
    </location>
</feature>
<dbReference type="GO" id="GO:0003700">
    <property type="term" value="F:DNA-binding transcription factor activity"/>
    <property type="evidence" value="ECO:0007669"/>
    <property type="project" value="InterPro"/>
</dbReference>
<keyword evidence="6" id="KW-0539">Nucleus</keyword>
<dbReference type="Gene3D" id="1.10.10.60">
    <property type="entry name" value="Homeodomain-like"/>
    <property type="match status" value="2"/>
</dbReference>
<reference evidence="10" key="1">
    <citation type="submission" date="2022-04" db="EMBL/GenBank/DDBJ databases">
        <title>A functionally conserved STORR gene fusion in Papaver species that diverged 16.8 million years ago.</title>
        <authorList>
            <person name="Catania T."/>
        </authorList>
    </citation>
    <scope>NUCLEOTIDE SEQUENCE</scope>
    <source>
        <strain evidence="10">S-188037</strain>
    </source>
</reference>
<dbReference type="GO" id="GO:0043565">
    <property type="term" value="F:sequence-specific DNA binding"/>
    <property type="evidence" value="ECO:0007669"/>
    <property type="project" value="InterPro"/>
</dbReference>
<evidence type="ECO:0000256" key="6">
    <source>
        <dbReference type="ARBA" id="ARBA00023242"/>
    </source>
</evidence>
<keyword evidence="2" id="KW-0677">Repeat</keyword>
<name>A0AAD4XX80_9MAGN</name>
<dbReference type="InterPro" id="IPR001005">
    <property type="entry name" value="SANT/Myb"/>
</dbReference>
<evidence type="ECO:0000256" key="5">
    <source>
        <dbReference type="ARBA" id="ARBA00023163"/>
    </source>
</evidence>
<keyword evidence="11" id="KW-1185">Reference proteome</keyword>
<keyword evidence="4" id="KW-0238">DNA-binding</keyword>
<keyword evidence="5" id="KW-0804">Transcription</keyword>
<dbReference type="EMBL" id="JAJJMB010001336">
    <property type="protein sequence ID" value="KAI3957348.1"/>
    <property type="molecule type" value="Genomic_DNA"/>
</dbReference>
<gene>
    <name evidence="10" type="ORF">MKW98_003069</name>
</gene>
<dbReference type="GO" id="GO:0005634">
    <property type="term" value="C:nucleus"/>
    <property type="evidence" value="ECO:0007669"/>
    <property type="project" value="UniProtKB-SubCell"/>
</dbReference>
<keyword evidence="3" id="KW-0805">Transcription regulation</keyword>
<dbReference type="CDD" id="cd00167">
    <property type="entry name" value="SANT"/>
    <property type="match status" value="2"/>
</dbReference>
<feature type="compositionally biased region" description="Basic and acidic residues" evidence="7">
    <location>
        <begin position="131"/>
        <end position="146"/>
    </location>
</feature>
<evidence type="ECO:0000259" key="8">
    <source>
        <dbReference type="PROSITE" id="PS50090"/>
    </source>
</evidence>
<evidence type="ECO:0000256" key="4">
    <source>
        <dbReference type="ARBA" id="ARBA00023125"/>
    </source>
</evidence>
<comment type="subcellular location">
    <subcellularLocation>
        <location evidence="1">Nucleus</location>
    </subcellularLocation>
</comment>
<dbReference type="InterPro" id="IPR009057">
    <property type="entry name" value="Homeodomain-like_sf"/>
</dbReference>
<dbReference type="PANTHER" id="PTHR45675:SF8">
    <property type="entry name" value="TRANSCRIPTION FACTOR MYB27"/>
    <property type="match status" value="1"/>
</dbReference>
<feature type="compositionally biased region" description="Low complexity" evidence="7">
    <location>
        <begin position="147"/>
        <end position="160"/>
    </location>
</feature>
<dbReference type="FunFam" id="1.10.10.60:FF:000011">
    <property type="entry name" value="Myb transcription factor"/>
    <property type="match status" value="1"/>
</dbReference>
<evidence type="ECO:0000256" key="1">
    <source>
        <dbReference type="ARBA" id="ARBA00004123"/>
    </source>
</evidence>
<protein>
    <submittedName>
        <fullName evidence="10">Uncharacterized protein</fullName>
    </submittedName>
</protein>
<dbReference type="Pfam" id="PF00249">
    <property type="entry name" value="Myb_DNA-binding"/>
    <property type="match status" value="2"/>
</dbReference>
<dbReference type="Proteomes" id="UP001202328">
    <property type="component" value="Unassembled WGS sequence"/>
</dbReference>
<dbReference type="PROSITE" id="PS50090">
    <property type="entry name" value="MYB_LIKE"/>
    <property type="match status" value="2"/>
</dbReference>
<evidence type="ECO:0000256" key="3">
    <source>
        <dbReference type="ARBA" id="ARBA00023015"/>
    </source>
</evidence>
<dbReference type="PANTHER" id="PTHR45675">
    <property type="entry name" value="MYB TRANSCRIPTION FACTOR-RELATED-RELATED"/>
    <property type="match status" value="1"/>
</dbReference>
<comment type="caution">
    <text evidence="10">The sequence shown here is derived from an EMBL/GenBank/DDBJ whole genome shotgun (WGS) entry which is preliminary data.</text>
</comment>
<feature type="domain" description="HTH myb-type" evidence="9">
    <location>
        <begin position="63"/>
        <end position="117"/>
    </location>
</feature>
<evidence type="ECO:0000256" key="7">
    <source>
        <dbReference type="SAM" id="MobiDB-lite"/>
    </source>
</evidence>
<feature type="region of interest" description="Disordered" evidence="7">
    <location>
        <begin position="131"/>
        <end position="167"/>
    </location>
</feature>